<sequence>MTRAPNMKSPSASHAKKSYVAESSTSKTTNRTARQARSTSPGESDMSDLPSLTHSDTDSLPDSESTATELGLKGYEYDLAMRQRAGRNSSLPLHEAATPGSLKLNYVNLTLKNLVESESSRSPTGSALDMWLRNDDNLILDRINLGGGTLPVSWKTR</sequence>
<accession>A0AAQ3M1D2</accession>
<proteinExistence type="predicted"/>
<feature type="compositionally biased region" description="Polar residues" evidence="1">
    <location>
        <begin position="50"/>
        <end position="68"/>
    </location>
</feature>
<feature type="region of interest" description="Disordered" evidence="1">
    <location>
        <begin position="1"/>
        <end position="71"/>
    </location>
</feature>
<name>A0AAQ3M1D2_9PEZI</name>
<dbReference type="Proteomes" id="UP001303373">
    <property type="component" value="Chromosome 3"/>
</dbReference>
<dbReference type="EMBL" id="CP138582">
    <property type="protein sequence ID" value="WPG99724.1"/>
    <property type="molecule type" value="Genomic_DNA"/>
</dbReference>
<gene>
    <name evidence="2" type="ORF">R9X50_00254300</name>
</gene>
<organism evidence="2 3">
    <name type="scientific">Acrodontium crateriforme</name>
    <dbReference type="NCBI Taxonomy" id="150365"/>
    <lineage>
        <taxon>Eukaryota</taxon>
        <taxon>Fungi</taxon>
        <taxon>Dikarya</taxon>
        <taxon>Ascomycota</taxon>
        <taxon>Pezizomycotina</taxon>
        <taxon>Dothideomycetes</taxon>
        <taxon>Dothideomycetidae</taxon>
        <taxon>Mycosphaerellales</taxon>
        <taxon>Teratosphaeriaceae</taxon>
        <taxon>Acrodontium</taxon>
    </lineage>
</organism>
<feature type="compositionally biased region" description="Polar residues" evidence="1">
    <location>
        <begin position="21"/>
        <end position="42"/>
    </location>
</feature>
<dbReference type="AlphaFoldDB" id="A0AAQ3M1D2"/>
<keyword evidence="3" id="KW-1185">Reference proteome</keyword>
<evidence type="ECO:0000313" key="3">
    <source>
        <dbReference type="Proteomes" id="UP001303373"/>
    </source>
</evidence>
<evidence type="ECO:0000256" key="1">
    <source>
        <dbReference type="SAM" id="MobiDB-lite"/>
    </source>
</evidence>
<reference evidence="2 3" key="1">
    <citation type="submission" date="2023-11" db="EMBL/GenBank/DDBJ databases">
        <title>An acidophilic fungus is an integral part of prey digestion in a carnivorous sundew plant.</title>
        <authorList>
            <person name="Tsai I.J."/>
        </authorList>
    </citation>
    <scope>NUCLEOTIDE SEQUENCE [LARGE SCALE GENOMIC DNA]</scope>
    <source>
        <strain evidence="2">169a</strain>
    </source>
</reference>
<protein>
    <submittedName>
        <fullName evidence="2">Uncharacterized protein</fullName>
    </submittedName>
</protein>
<evidence type="ECO:0000313" key="2">
    <source>
        <dbReference type="EMBL" id="WPG99724.1"/>
    </source>
</evidence>